<dbReference type="GO" id="GO:0005737">
    <property type="term" value="C:cytoplasm"/>
    <property type="evidence" value="ECO:0007669"/>
    <property type="project" value="TreeGrafter"/>
</dbReference>
<dbReference type="InterPro" id="IPR002173">
    <property type="entry name" value="Carboh/pur_kinase_PfkB_CS"/>
</dbReference>
<proteinExistence type="predicted"/>
<gene>
    <name evidence="5" type="ORF">Cfor_12444</name>
</gene>
<dbReference type="GO" id="GO:0016301">
    <property type="term" value="F:kinase activity"/>
    <property type="evidence" value="ECO:0007669"/>
    <property type="project" value="UniProtKB-KW"/>
</dbReference>
<keyword evidence="6" id="KW-1185">Reference proteome</keyword>
<dbReference type="GO" id="GO:0046872">
    <property type="term" value="F:metal ion binding"/>
    <property type="evidence" value="ECO:0007669"/>
    <property type="project" value="UniProtKB-KW"/>
</dbReference>
<keyword evidence="1" id="KW-0808">Transferase</keyword>
<dbReference type="GO" id="GO:0006796">
    <property type="term" value="P:phosphate-containing compound metabolic process"/>
    <property type="evidence" value="ECO:0007669"/>
    <property type="project" value="UniProtKB-ARBA"/>
</dbReference>
<dbReference type="PANTHER" id="PTHR42909:SF1">
    <property type="entry name" value="CARBOHYDRATE KINASE PFKB DOMAIN-CONTAINING PROTEIN"/>
    <property type="match status" value="1"/>
</dbReference>
<dbReference type="Pfam" id="PF00294">
    <property type="entry name" value="PfkB"/>
    <property type="match status" value="1"/>
</dbReference>
<dbReference type="PROSITE" id="PS00583">
    <property type="entry name" value="PFKB_KINASES_1"/>
    <property type="match status" value="1"/>
</dbReference>
<protein>
    <recommendedName>
        <fullName evidence="4">Carbohydrate kinase PfkB domain-containing protein</fullName>
    </recommendedName>
</protein>
<keyword evidence="2" id="KW-0479">Metal-binding</keyword>
<dbReference type="OrthoDB" id="198885at2759"/>
<dbReference type="Proteomes" id="UP000502823">
    <property type="component" value="Unassembled WGS sequence"/>
</dbReference>
<dbReference type="SUPFAM" id="SSF53613">
    <property type="entry name" value="Ribokinase-like"/>
    <property type="match status" value="1"/>
</dbReference>
<evidence type="ECO:0000259" key="4">
    <source>
        <dbReference type="Pfam" id="PF00294"/>
    </source>
</evidence>
<comment type="caution">
    <text evidence="5">The sequence shown here is derived from an EMBL/GenBank/DDBJ whole genome shotgun (WGS) entry which is preliminary data.</text>
</comment>
<evidence type="ECO:0000256" key="1">
    <source>
        <dbReference type="ARBA" id="ARBA00022679"/>
    </source>
</evidence>
<dbReference type="GO" id="GO:0004730">
    <property type="term" value="F:pseudouridylate synthase activity"/>
    <property type="evidence" value="ECO:0007669"/>
    <property type="project" value="TreeGrafter"/>
</dbReference>
<dbReference type="InterPro" id="IPR011611">
    <property type="entry name" value="PfkB_dom"/>
</dbReference>
<name>A0A6L2Q9B5_COPFO</name>
<dbReference type="AlphaFoldDB" id="A0A6L2Q9B5"/>
<sequence length="143" mass="15823">ANGSTHRGEIRQSGGGVGRNIADALGKLGARPILISAIGNDQTGDYLLKNTLNHIETRGLLRLENCRTACYSTIVDRHGECYFGVGDMDINNHITPKLVEKYLDEIRQCSLVVMDGNIPFETIDYILQFCKTSRIPGRELNCL</sequence>
<reference evidence="6" key="1">
    <citation type="submission" date="2020-01" db="EMBL/GenBank/DDBJ databases">
        <title>Draft genome sequence of the Termite Coptotermes fromosanus.</title>
        <authorList>
            <person name="Itakura S."/>
            <person name="Yosikawa Y."/>
            <person name="Umezawa K."/>
        </authorList>
    </citation>
    <scope>NUCLEOTIDE SEQUENCE [LARGE SCALE GENOMIC DNA]</scope>
</reference>
<organism evidence="5 6">
    <name type="scientific">Coptotermes formosanus</name>
    <name type="common">Formosan subterranean termite</name>
    <dbReference type="NCBI Taxonomy" id="36987"/>
    <lineage>
        <taxon>Eukaryota</taxon>
        <taxon>Metazoa</taxon>
        <taxon>Ecdysozoa</taxon>
        <taxon>Arthropoda</taxon>
        <taxon>Hexapoda</taxon>
        <taxon>Insecta</taxon>
        <taxon>Pterygota</taxon>
        <taxon>Neoptera</taxon>
        <taxon>Polyneoptera</taxon>
        <taxon>Dictyoptera</taxon>
        <taxon>Blattodea</taxon>
        <taxon>Blattoidea</taxon>
        <taxon>Termitoidae</taxon>
        <taxon>Rhinotermitidae</taxon>
        <taxon>Coptotermes</taxon>
    </lineage>
</organism>
<feature type="non-terminal residue" evidence="5">
    <location>
        <position position="1"/>
    </location>
</feature>
<evidence type="ECO:0000313" key="6">
    <source>
        <dbReference type="Proteomes" id="UP000502823"/>
    </source>
</evidence>
<dbReference type="GO" id="GO:0016798">
    <property type="term" value="F:hydrolase activity, acting on glycosyl bonds"/>
    <property type="evidence" value="ECO:0007669"/>
    <property type="project" value="TreeGrafter"/>
</dbReference>
<keyword evidence="3" id="KW-0418">Kinase</keyword>
<accession>A0A6L2Q9B5</accession>
<dbReference type="PANTHER" id="PTHR42909">
    <property type="entry name" value="ZGC:136858"/>
    <property type="match status" value="1"/>
</dbReference>
<evidence type="ECO:0000313" key="5">
    <source>
        <dbReference type="EMBL" id="GFG39485.1"/>
    </source>
</evidence>
<evidence type="ECO:0000256" key="2">
    <source>
        <dbReference type="ARBA" id="ARBA00022723"/>
    </source>
</evidence>
<dbReference type="InParanoid" id="A0A6L2Q9B5"/>
<dbReference type="EMBL" id="BLKM01000903">
    <property type="protein sequence ID" value="GFG39485.1"/>
    <property type="molecule type" value="Genomic_DNA"/>
</dbReference>
<dbReference type="InterPro" id="IPR029056">
    <property type="entry name" value="Ribokinase-like"/>
</dbReference>
<feature type="domain" description="Carbohydrate kinase PfkB" evidence="4">
    <location>
        <begin position="6"/>
        <end position="117"/>
    </location>
</feature>
<evidence type="ECO:0000256" key="3">
    <source>
        <dbReference type="ARBA" id="ARBA00022777"/>
    </source>
</evidence>
<dbReference type="Gene3D" id="3.40.1190.20">
    <property type="match status" value="1"/>
</dbReference>